<proteinExistence type="predicted"/>
<dbReference type="Gene3D" id="3.30.70.100">
    <property type="match status" value="1"/>
</dbReference>
<name>A0A1B9BVW9_9PROT</name>
<comment type="caution">
    <text evidence="1">The sequence shown here is derived from an EMBL/GenBank/DDBJ whole genome shotgun (WGS) entry which is preliminary data.</text>
</comment>
<dbReference type="Proteomes" id="UP000093129">
    <property type="component" value="Unassembled WGS sequence"/>
</dbReference>
<sequence>MPYVIDIITTNDRANLVSAWCHAVEDLASFPGFVTAELFEMKRDIRNAHYDFVGVIEGDDTVCESDAPIAEPALHTVERTLCRLEIRLDGTPNHCDGHSWMVNPFEITNAQIPEVLDMWDKAKDHMVAKEGFIDARLFRARSETARYGLINVARWRSAEFFMAALDDKAYVRHRERSMNYSLHPSLCSRVAAVFKTDVPVQPREYGQRG</sequence>
<protein>
    <submittedName>
        <fullName evidence="1">Uncharacterized protein</fullName>
    </submittedName>
</protein>
<dbReference type="InterPro" id="IPR011008">
    <property type="entry name" value="Dimeric_a/b-barrel"/>
</dbReference>
<dbReference type="RefSeq" id="WP_065414049.1">
    <property type="nucleotide sequence ID" value="NZ_MASQ01000123.1"/>
</dbReference>
<gene>
    <name evidence="1" type="ORF">BBC27_01880</name>
</gene>
<dbReference type="SUPFAM" id="SSF54909">
    <property type="entry name" value="Dimeric alpha+beta barrel"/>
    <property type="match status" value="1"/>
</dbReference>
<evidence type="ECO:0000313" key="1">
    <source>
        <dbReference type="EMBL" id="OCB01830.1"/>
    </source>
</evidence>
<accession>A0A1B9BVW9</accession>
<dbReference type="AlphaFoldDB" id="A0A1B9BVW9"/>
<dbReference type="EMBL" id="MASQ01000123">
    <property type="protein sequence ID" value="OCB01830.1"/>
    <property type="molecule type" value="Genomic_DNA"/>
</dbReference>
<evidence type="ECO:0000313" key="2">
    <source>
        <dbReference type="Proteomes" id="UP000093129"/>
    </source>
</evidence>
<reference evidence="1 2" key="1">
    <citation type="submission" date="2016-07" db="EMBL/GenBank/DDBJ databases">
        <title>Draft genome of a psychrotolerant acidophile Acidithiobacillus ferrivorans strain YL15.</title>
        <authorList>
            <person name="Peng T."/>
            <person name="Ma L."/>
            <person name="Nan M."/>
            <person name="An N."/>
            <person name="Wang M."/>
            <person name="Qiu G."/>
            <person name="Zeng W."/>
        </authorList>
    </citation>
    <scope>NUCLEOTIDE SEQUENCE [LARGE SCALE GENOMIC DNA]</scope>
    <source>
        <strain evidence="1 2">YL15</strain>
    </source>
</reference>
<organism evidence="1 2">
    <name type="scientific">Acidithiobacillus ferrivorans</name>
    <dbReference type="NCBI Taxonomy" id="160808"/>
    <lineage>
        <taxon>Bacteria</taxon>
        <taxon>Pseudomonadati</taxon>
        <taxon>Pseudomonadota</taxon>
        <taxon>Acidithiobacillia</taxon>
        <taxon>Acidithiobacillales</taxon>
        <taxon>Acidithiobacillaceae</taxon>
        <taxon>Acidithiobacillus</taxon>
    </lineage>
</organism>